<keyword evidence="5" id="KW-0012">Acyltransferase</keyword>
<dbReference type="InterPro" id="IPR003447">
    <property type="entry name" value="FEMABX"/>
</dbReference>
<dbReference type="GO" id="GO:0009252">
    <property type="term" value="P:peptidoglycan biosynthetic process"/>
    <property type="evidence" value="ECO:0007669"/>
    <property type="project" value="UniProtKB-KW"/>
</dbReference>
<evidence type="ECO:0000256" key="1">
    <source>
        <dbReference type="ARBA" id="ARBA00009943"/>
    </source>
</evidence>
<sequence length="340" mass="40374">MTVKRIKQNNLDNQIANHPLQSKEWGEFRKKWGNEVLETKFGLLTLHKIPPTKYKAGMFIKGPAPTQKMLDDLKKIAKEKNLIFIKLEPNIAFGDSSMKYVATSKEKTKLIRLLKQNGCVEGKTLFTPTSFWIDLTKSEGELMKSFFAKTRYNIRLAQKRGVTVSEDNSNKAFEKYIELTRETVKRQGFYAHTEKYHRLMWKYLHHEPRTMNHEPIAHLLTAKYNYTIITTWILFTWKDFLYYPYGASSEKYYKNVMANNLMMWEAIRYGRNLKLKTFDLWGREPGKGFTHFKEGYNPEVIEFLGTWDIVTSPLYHPYRMAETVRWKFLRLKSKFVKPRF</sequence>
<dbReference type="PROSITE" id="PS51191">
    <property type="entry name" value="FEMABX"/>
    <property type="match status" value="1"/>
</dbReference>
<keyword evidence="6" id="KW-0961">Cell wall biogenesis/degradation</keyword>
<gene>
    <name evidence="7" type="ORF">A2892_03040</name>
</gene>
<dbReference type="InterPro" id="IPR016181">
    <property type="entry name" value="Acyl_CoA_acyltransferase"/>
</dbReference>
<dbReference type="Gene3D" id="3.40.630.30">
    <property type="match status" value="2"/>
</dbReference>
<dbReference type="Proteomes" id="UP000176404">
    <property type="component" value="Unassembled WGS sequence"/>
</dbReference>
<comment type="caution">
    <text evidence="7">The sequence shown here is derived from an EMBL/GenBank/DDBJ whole genome shotgun (WGS) entry which is preliminary data.</text>
</comment>
<evidence type="ECO:0000256" key="3">
    <source>
        <dbReference type="ARBA" id="ARBA00022960"/>
    </source>
</evidence>
<evidence type="ECO:0000256" key="6">
    <source>
        <dbReference type="ARBA" id="ARBA00023316"/>
    </source>
</evidence>
<evidence type="ECO:0000313" key="8">
    <source>
        <dbReference type="Proteomes" id="UP000176404"/>
    </source>
</evidence>
<dbReference type="STRING" id="1802517.A2892_03040"/>
<evidence type="ECO:0000256" key="2">
    <source>
        <dbReference type="ARBA" id="ARBA00022679"/>
    </source>
</evidence>
<dbReference type="InterPro" id="IPR050644">
    <property type="entry name" value="PG_Glycine_Bridge_Synth"/>
</dbReference>
<protein>
    <recommendedName>
        <fullName evidence="9">BioF2-like acetyltransferase domain-containing protein</fullName>
    </recommendedName>
</protein>
<reference evidence="7 8" key="1">
    <citation type="journal article" date="2016" name="Nat. Commun.">
        <title>Thousands of microbial genomes shed light on interconnected biogeochemical processes in an aquifer system.</title>
        <authorList>
            <person name="Anantharaman K."/>
            <person name="Brown C.T."/>
            <person name="Hug L.A."/>
            <person name="Sharon I."/>
            <person name="Castelle C.J."/>
            <person name="Probst A.J."/>
            <person name="Thomas B.C."/>
            <person name="Singh A."/>
            <person name="Wilkins M.J."/>
            <person name="Karaoz U."/>
            <person name="Brodie E.L."/>
            <person name="Williams K.H."/>
            <person name="Hubbard S.S."/>
            <person name="Banfield J.F."/>
        </authorList>
    </citation>
    <scope>NUCLEOTIDE SEQUENCE [LARGE SCALE GENOMIC DNA]</scope>
</reference>
<keyword evidence="2" id="KW-0808">Transferase</keyword>
<evidence type="ECO:0000256" key="4">
    <source>
        <dbReference type="ARBA" id="ARBA00022984"/>
    </source>
</evidence>
<dbReference type="GO" id="GO:0016755">
    <property type="term" value="F:aminoacyltransferase activity"/>
    <property type="evidence" value="ECO:0007669"/>
    <property type="project" value="InterPro"/>
</dbReference>
<dbReference type="Pfam" id="PF02388">
    <property type="entry name" value="FemAB"/>
    <property type="match status" value="2"/>
</dbReference>
<name>A0A1F8BA77_9BACT</name>
<keyword evidence="3" id="KW-0133">Cell shape</keyword>
<evidence type="ECO:0008006" key="9">
    <source>
        <dbReference type="Google" id="ProtNLM"/>
    </source>
</evidence>
<dbReference type="EMBL" id="MGHD01000005">
    <property type="protein sequence ID" value="OGM60295.1"/>
    <property type="molecule type" value="Genomic_DNA"/>
</dbReference>
<dbReference type="GO" id="GO:0071555">
    <property type="term" value="P:cell wall organization"/>
    <property type="evidence" value="ECO:0007669"/>
    <property type="project" value="UniProtKB-KW"/>
</dbReference>
<proteinExistence type="inferred from homology"/>
<comment type="similarity">
    <text evidence="1">Belongs to the FemABX family.</text>
</comment>
<dbReference type="PANTHER" id="PTHR36174">
    <property type="entry name" value="LIPID II:GLYCINE GLYCYLTRANSFERASE"/>
    <property type="match status" value="1"/>
</dbReference>
<evidence type="ECO:0000313" key="7">
    <source>
        <dbReference type="EMBL" id="OGM60295.1"/>
    </source>
</evidence>
<keyword evidence="4" id="KW-0573">Peptidoglycan synthesis</keyword>
<dbReference type="PANTHER" id="PTHR36174:SF1">
    <property type="entry name" value="LIPID II:GLYCINE GLYCYLTRANSFERASE"/>
    <property type="match status" value="1"/>
</dbReference>
<dbReference type="GO" id="GO:0008360">
    <property type="term" value="P:regulation of cell shape"/>
    <property type="evidence" value="ECO:0007669"/>
    <property type="project" value="UniProtKB-KW"/>
</dbReference>
<accession>A0A1F8BA77</accession>
<dbReference type="AlphaFoldDB" id="A0A1F8BA77"/>
<evidence type="ECO:0000256" key="5">
    <source>
        <dbReference type="ARBA" id="ARBA00023315"/>
    </source>
</evidence>
<dbReference type="SUPFAM" id="SSF55729">
    <property type="entry name" value="Acyl-CoA N-acyltransferases (Nat)"/>
    <property type="match status" value="2"/>
</dbReference>
<organism evidence="7 8">
    <name type="scientific">Candidatus Woesebacteria bacterium RIFCSPLOWO2_01_FULL_39_10b</name>
    <dbReference type="NCBI Taxonomy" id="1802517"/>
    <lineage>
        <taxon>Bacteria</taxon>
        <taxon>Candidatus Woeseibacteriota</taxon>
    </lineage>
</organism>